<dbReference type="SUPFAM" id="SSF51735">
    <property type="entry name" value="NAD(P)-binding Rossmann-fold domains"/>
    <property type="match status" value="1"/>
</dbReference>
<dbReference type="EMBL" id="KV426005">
    <property type="protein sequence ID" value="KZV92620.1"/>
    <property type="molecule type" value="Genomic_DNA"/>
</dbReference>
<dbReference type="Pfam" id="PF00106">
    <property type="entry name" value="adh_short"/>
    <property type="match status" value="1"/>
</dbReference>
<dbReference type="Gene3D" id="3.40.50.720">
    <property type="entry name" value="NAD(P)-binding Rossmann-like Domain"/>
    <property type="match status" value="1"/>
</dbReference>
<sequence length="236" mass="25275">MPTWLITGTSRGIGLELTRQLAARAGNTIFATCRSPSSATALNKIASEHPDSVHVLDLDVTKAESANDAANKVKALLGASKGIDYLVNNAGLAVSDTVDVVKAEDLEAQFSLHVVGSLNVFRAFRPLVEASERKVVVQVSTTLGSFAHRDYFKGAAPAYSIAKAAMNMLTYKLHIQYPDLVIFAFTPGWIKTDLGGEAAPLEVGAAVTDHIKVYEAAKLETHAGKFLNYDGTETPW</sequence>
<protein>
    <submittedName>
        <fullName evidence="1">NAD(P)-binding protein</fullName>
    </submittedName>
</protein>
<dbReference type="Proteomes" id="UP000077266">
    <property type="component" value="Unassembled WGS sequence"/>
</dbReference>
<dbReference type="CDD" id="cd05325">
    <property type="entry name" value="carb_red_sniffer_like_SDR_c"/>
    <property type="match status" value="1"/>
</dbReference>
<accession>A0A165HY16</accession>
<proteinExistence type="predicted"/>
<dbReference type="OrthoDB" id="9876299at2759"/>
<dbReference type="GO" id="GO:0016616">
    <property type="term" value="F:oxidoreductase activity, acting on the CH-OH group of donors, NAD or NADP as acceptor"/>
    <property type="evidence" value="ECO:0007669"/>
    <property type="project" value="TreeGrafter"/>
</dbReference>
<dbReference type="AlphaFoldDB" id="A0A165HY16"/>
<dbReference type="InParanoid" id="A0A165HY16"/>
<dbReference type="InterPro" id="IPR002347">
    <property type="entry name" value="SDR_fam"/>
</dbReference>
<dbReference type="InterPro" id="IPR036291">
    <property type="entry name" value="NAD(P)-bd_dom_sf"/>
</dbReference>
<gene>
    <name evidence="1" type="ORF">EXIGLDRAFT_70803</name>
</gene>
<evidence type="ECO:0000313" key="1">
    <source>
        <dbReference type="EMBL" id="KZV92620.1"/>
    </source>
</evidence>
<keyword evidence="2" id="KW-1185">Reference proteome</keyword>
<dbReference type="PANTHER" id="PTHR45458:SF1">
    <property type="entry name" value="SHORT CHAIN DEHYDROGENASE"/>
    <property type="match status" value="1"/>
</dbReference>
<evidence type="ECO:0000313" key="2">
    <source>
        <dbReference type="Proteomes" id="UP000077266"/>
    </source>
</evidence>
<reference evidence="1 2" key="1">
    <citation type="journal article" date="2016" name="Mol. Biol. Evol.">
        <title>Comparative Genomics of Early-Diverging Mushroom-Forming Fungi Provides Insights into the Origins of Lignocellulose Decay Capabilities.</title>
        <authorList>
            <person name="Nagy L.G."/>
            <person name="Riley R."/>
            <person name="Tritt A."/>
            <person name="Adam C."/>
            <person name="Daum C."/>
            <person name="Floudas D."/>
            <person name="Sun H."/>
            <person name="Yadav J.S."/>
            <person name="Pangilinan J."/>
            <person name="Larsson K.H."/>
            <person name="Matsuura K."/>
            <person name="Barry K."/>
            <person name="Labutti K."/>
            <person name="Kuo R."/>
            <person name="Ohm R.A."/>
            <person name="Bhattacharya S.S."/>
            <person name="Shirouzu T."/>
            <person name="Yoshinaga Y."/>
            <person name="Martin F.M."/>
            <person name="Grigoriev I.V."/>
            <person name="Hibbett D.S."/>
        </authorList>
    </citation>
    <scope>NUCLEOTIDE SEQUENCE [LARGE SCALE GENOMIC DNA]</scope>
    <source>
        <strain evidence="1 2">HHB12029</strain>
    </source>
</reference>
<organism evidence="1 2">
    <name type="scientific">Exidia glandulosa HHB12029</name>
    <dbReference type="NCBI Taxonomy" id="1314781"/>
    <lineage>
        <taxon>Eukaryota</taxon>
        <taxon>Fungi</taxon>
        <taxon>Dikarya</taxon>
        <taxon>Basidiomycota</taxon>
        <taxon>Agaricomycotina</taxon>
        <taxon>Agaricomycetes</taxon>
        <taxon>Auriculariales</taxon>
        <taxon>Exidiaceae</taxon>
        <taxon>Exidia</taxon>
    </lineage>
</organism>
<dbReference type="PANTHER" id="PTHR45458">
    <property type="entry name" value="SHORT-CHAIN DEHYDROGENASE/REDUCTASE SDR"/>
    <property type="match status" value="1"/>
</dbReference>
<dbReference type="InterPro" id="IPR052184">
    <property type="entry name" value="SDR_enzymes"/>
</dbReference>
<dbReference type="PRINTS" id="PR00081">
    <property type="entry name" value="GDHRDH"/>
</dbReference>
<name>A0A165HY16_EXIGL</name>